<dbReference type="InterPro" id="IPR009057">
    <property type="entry name" value="Homeodomain-like_sf"/>
</dbReference>
<dbReference type="AlphaFoldDB" id="A0A0B5QMU2"/>
<gene>
    <name evidence="3" type="ORF">LF65_05649</name>
</gene>
<reference evidence="4" key="1">
    <citation type="submission" date="2014-12" db="EMBL/GenBank/DDBJ databases">
        <title>Genome sequence of Clostridium beijerinckii strain 59B.</title>
        <authorList>
            <person name="Little G.T."/>
            <person name="Minton N.P."/>
        </authorList>
    </citation>
    <scope>NUCLEOTIDE SEQUENCE [LARGE SCALE GENOMIC DNA]</scope>
    <source>
        <strain evidence="4">59B</strain>
    </source>
</reference>
<sequence length="196" mass="22507">MIYKYERVSTKKQSIGRQEMILDKLGIVFDKAYTDKISGKGIDRPALNKLKLDVNEGDIIYCESISRLGRNVDDLRATCDYFKNKGVTVYFVKEGINTDGDGYKFILTILGAVAEMERENTVERVQQGVARCIETGTTKTGRWFGREEKKSGDLPKDFKRYYIKMINKELSKVEMAKLLGVGRATLYRWIKLYEGQ</sequence>
<dbReference type="GO" id="GO:0000150">
    <property type="term" value="F:DNA strand exchange activity"/>
    <property type="evidence" value="ECO:0007669"/>
    <property type="project" value="InterPro"/>
</dbReference>
<comment type="similarity">
    <text evidence="1">Belongs to the site-specific recombinase resolvase family.</text>
</comment>
<evidence type="ECO:0000259" key="2">
    <source>
        <dbReference type="PROSITE" id="PS51736"/>
    </source>
</evidence>
<organism evidence="3 4">
    <name type="scientific">Clostridium beijerinckii</name>
    <name type="common">Clostridium MP</name>
    <dbReference type="NCBI Taxonomy" id="1520"/>
    <lineage>
        <taxon>Bacteria</taxon>
        <taxon>Bacillati</taxon>
        <taxon>Bacillota</taxon>
        <taxon>Clostridia</taxon>
        <taxon>Eubacteriales</taxon>
        <taxon>Clostridiaceae</taxon>
        <taxon>Clostridium</taxon>
    </lineage>
</organism>
<evidence type="ECO:0000313" key="3">
    <source>
        <dbReference type="EMBL" id="AJH02156.1"/>
    </source>
</evidence>
<dbReference type="CDD" id="cd03768">
    <property type="entry name" value="SR_ResInv"/>
    <property type="match status" value="1"/>
</dbReference>
<proteinExistence type="inferred from homology"/>
<evidence type="ECO:0000256" key="1">
    <source>
        <dbReference type="ARBA" id="ARBA00009913"/>
    </source>
</evidence>
<dbReference type="InterPro" id="IPR050639">
    <property type="entry name" value="SSR_resolvase"/>
</dbReference>
<dbReference type="GO" id="GO:0003677">
    <property type="term" value="F:DNA binding"/>
    <property type="evidence" value="ECO:0007669"/>
    <property type="project" value="InterPro"/>
</dbReference>
<dbReference type="PANTHER" id="PTHR30461:SF26">
    <property type="entry name" value="RESOLVASE HOMOLOG YNEB"/>
    <property type="match status" value="1"/>
</dbReference>
<accession>A0A0B5QMU2</accession>
<dbReference type="RefSeq" id="WP_041900648.1">
    <property type="nucleotide sequence ID" value="NZ_CP010086.2"/>
</dbReference>
<evidence type="ECO:0000313" key="4">
    <source>
        <dbReference type="Proteomes" id="UP000031866"/>
    </source>
</evidence>
<dbReference type="STRING" id="1520.LF65_05649"/>
<dbReference type="PROSITE" id="PS51736">
    <property type="entry name" value="RECOMBINASES_3"/>
    <property type="match status" value="1"/>
</dbReference>
<dbReference type="Proteomes" id="UP000031866">
    <property type="component" value="Chromosome"/>
</dbReference>
<dbReference type="InterPro" id="IPR006119">
    <property type="entry name" value="Resolv_N"/>
</dbReference>
<dbReference type="EMBL" id="CP010086">
    <property type="protein sequence ID" value="AJH02156.1"/>
    <property type="molecule type" value="Genomic_DNA"/>
</dbReference>
<dbReference type="SUPFAM" id="SSF53041">
    <property type="entry name" value="Resolvase-like"/>
    <property type="match status" value="1"/>
</dbReference>
<dbReference type="OrthoDB" id="9797501at2"/>
<name>A0A0B5QMU2_CLOBE</name>
<dbReference type="InterPro" id="IPR036162">
    <property type="entry name" value="Resolvase-like_N_sf"/>
</dbReference>
<dbReference type="Pfam" id="PF00239">
    <property type="entry name" value="Resolvase"/>
    <property type="match status" value="1"/>
</dbReference>
<dbReference type="PANTHER" id="PTHR30461">
    <property type="entry name" value="DNA-INVERTASE FROM LAMBDOID PROPHAGE"/>
    <property type="match status" value="1"/>
</dbReference>
<dbReference type="SUPFAM" id="SSF46689">
    <property type="entry name" value="Homeodomain-like"/>
    <property type="match status" value="1"/>
</dbReference>
<dbReference type="KEGG" id="cbei:LF65_05649"/>
<dbReference type="SMART" id="SM00857">
    <property type="entry name" value="Resolvase"/>
    <property type="match status" value="1"/>
</dbReference>
<protein>
    <submittedName>
        <fullName evidence="3">Resolvase</fullName>
    </submittedName>
</protein>
<dbReference type="Gene3D" id="1.10.10.60">
    <property type="entry name" value="Homeodomain-like"/>
    <property type="match status" value="1"/>
</dbReference>
<dbReference type="Gene3D" id="3.40.50.1390">
    <property type="entry name" value="Resolvase, N-terminal catalytic domain"/>
    <property type="match status" value="1"/>
</dbReference>
<feature type="domain" description="Resolvase/invertase-type recombinase catalytic" evidence="2">
    <location>
        <begin position="1"/>
        <end position="136"/>
    </location>
</feature>